<evidence type="ECO:0000313" key="5">
    <source>
        <dbReference type="Proteomes" id="UP000655420"/>
    </source>
</evidence>
<feature type="compositionally biased region" description="Basic and acidic residues" evidence="1">
    <location>
        <begin position="202"/>
        <end position="211"/>
    </location>
</feature>
<dbReference type="Pfam" id="PF05235">
    <property type="entry name" value="CHAD"/>
    <property type="match status" value="1"/>
</dbReference>
<evidence type="ECO:0000256" key="1">
    <source>
        <dbReference type="SAM" id="MobiDB-lite"/>
    </source>
</evidence>
<feature type="region of interest" description="Disordered" evidence="1">
    <location>
        <begin position="69"/>
        <end position="89"/>
    </location>
</feature>
<feature type="region of interest" description="Disordered" evidence="1">
    <location>
        <begin position="198"/>
        <end position="217"/>
    </location>
</feature>
<dbReference type="GO" id="GO:0046872">
    <property type="term" value="F:metal ion binding"/>
    <property type="evidence" value="ECO:0007669"/>
    <property type="project" value="TreeGrafter"/>
</dbReference>
<dbReference type="Gene3D" id="2.40.320.10">
    <property type="entry name" value="Hypothetical Protein Pfu-838710-001"/>
    <property type="match status" value="1"/>
</dbReference>
<dbReference type="PROSITE" id="PS51708">
    <property type="entry name" value="CHAD"/>
    <property type="match status" value="1"/>
</dbReference>
<dbReference type="PANTHER" id="PTHR39569">
    <property type="entry name" value="INORGANIC TRIPHOSPHATASE"/>
    <property type="match status" value="1"/>
</dbReference>
<accession>A0A8J7M3N5</accession>
<dbReference type="InterPro" id="IPR038186">
    <property type="entry name" value="CHAD_dom_sf"/>
</dbReference>
<dbReference type="Gene3D" id="1.40.20.10">
    <property type="entry name" value="CHAD domain"/>
    <property type="match status" value="1"/>
</dbReference>
<comment type="caution">
    <text evidence="4">The sequence shown here is derived from an EMBL/GenBank/DDBJ whole genome shotgun (WGS) entry which is preliminary data.</text>
</comment>
<dbReference type="SUPFAM" id="SSF55154">
    <property type="entry name" value="CYTH-like phosphatases"/>
    <property type="match status" value="1"/>
</dbReference>
<reference evidence="4" key="1">
    <citation type="submission" date="2020-12" db="EMBL/GenBank/DDBJ databases">
        <title>Bacterial taxonomy.</title>
        <authorList>
            <person name="Pan X."/>
        </authorList>
    </citation>
    <scope>NUCLEOTIDE SEQUENCE</scope>
    <source>
        <strain evidence="4">M0105</strain>
    </source>
</reference>
<dbReference type="PROSITE" id="PS51707">
    <property type="entry name" value="CYTH"/>
    <property type="match status" value="1"/>
</dbReference>
<dbReference type="RefSeq" id="WP_200605611.1">
    <property type="nucleotide sequence ID" value="NZ_JAEHHL010000001.1"/>
</dbReference>
<evidence type="ECO:0000259" key="2">
    <source>
        <dbReference type="PROSITE" id="PS51707"/>
    </source>
</evidence>
<dbReference type="EMBL" id="JAEHHL010000001">
    <property type="protein sequence ID" value="MBK0397639.1"/>
    <property type="molecule type" value="Genomic_DNA"/>
</dbReference>
<sequence>MIEMELKLLLDDAGAEKLRKAATARGARPENSTLLTRYFDTAEKALGRAGIALRMRREKRRWTQTVKVRERHTGGLSSAREADAPAPGGRIDIARIPEEDLRLAVEDAVNGHDLAPVFETDIKRARFRLSPDGTSQVELAIDLGEIRAGDRSALHREAEFELISGDPGALFTAARGLIPEGGLVFSTRSKAERGALLAAEGRIGDPTEPRKSRVTPLDPDMTAEAAAQAVLAECLDQVAANAEAVRAGDDPEGPHQLRIGLRRLRSALKLWRGPLGGGWLADLEGEARWLGAEVGRLRDLDVTLHDLVAPAARAAPDEPGFAPLAAAVEARAGIERAHLRETLRGPRVQGFLFDLSEFIALRRWLDPSDHEQTGRLAEPISVLAARELDAVWHRAARRAKGIDHLDIEARHELRKALKTLRYAVEFFAPLASGKKVAAVVKPLRALQDLFGNLNDLAMAEAMFMTEDAFAGGNPAAARAAGRVIGARAALAEEDWQTARDRWHALKSVKPFWR</sequence>
<name>A0A8J7M3N5_9RHOB</name>
<evidence type="ECO:0000259" key="3">
    <source>
        <dbReference type="PROSITE" id="PS51708"/>
    </source>
</evidence>
<dbReference type="Proteomes" id="UP000655420">
    <property type="component" value="Unassembled WGS sequence"/>
</dbReference>
<dbReference type="InterPro" id="IPR007899">
    <property type="entry name" value="CHAD_dom"/>
</dbReference>
<dbReference type="CDD" id="cd07756">
    <property type="entry name" value="CYTH-like_Pase_CHAD"/>
    <property type="match status" value="1"/>
</dbReference>
<dbReference type="SMART" id="SM00880">
    <property type="entry name" value="CHAD"/>
    <property type="match status" value="1"/>
</dbReference>
<organism evidence="4 5">
    <name type="scientific">Thermohalobaculum xanthum</name>
    <dbReference type="NCBI Taxonomy" id="2753746"/>
    <lineage>
        <taxon>Bacteria</taxon>
        <taxon>Pseudomonadati</taxon>
        <taxon>Pseudomonadota</taxon>
        <taxon>Alphaproteobacteria</taxon>
        <taxon>Rhodobacterales</taxon>
        <taxon>Paracoccaceae</taxon>
        <taxon>Thermohalobaculum</taxon>
    </lineage>
</organism>
<feature type="domain" description="CHAD" evidence="3">
    <location>
        <begin position="220"/>
        <end position="507"/>
    </location>
</feature>
<dbReference type="GO" id="GO:0050355">
    <property type="term" value="F:inorganic triphosphate phosphatase activity"/>
    <property type="evidence" value="ECO:0007669"/>
    <property type="project" value="InterPro"/>
</dbReference>
<dbReference type="Pfam" id="PF01928">
    <property type="entry name" value="CYTH"/>
    <property type="match status" value="1"/>
</dbReference>
<feature type="domain" description="CYTH" evidence="2">
    <location>
        <begin position="1"/>
        <end position="201"/>
    </location>
</feature>
<gene>
    <name evidence="4" type="ORF">H0I76_00415</name>
</gene>
<dbReference type="SMART" id="SM01118">
    <property type="entry name" value="CYTH"/>
    <property type="match status" value="1"/>
</dbReference>
<dbReference type="InterPro" id="IPR033469">
    <property type="entry name" value="CYTH-like_dom_sf"/>
</dbReference>
<keyword evidence="5" id="KW-1185">Reference proteome</keyword>
<dbReference type="InterPro" id="IPR023577">
    <property type="entry name" value="CYTH_domain"/>
</dbReference>
<dbReference type="PANTHER" id="PTHR39569:SF1">
    <property type="entry name" value="INORGANIC TRIPHOSPHATASE"/>
    <property type="match status" value="1"/>
</dbReference>
<dbReference type="InterPro" id="IPR039013">
    <property type="entry name" value="YgiF"/>
</dbReference>
<evidence type="ECO:0000313" key="4">
    <source>
        <dbReference type="EMBL" id="MBK0397639.1"/>
    </source>
</evidence>
<protein>
    <submittedName>
        <fullName evidence="4">CHAD domain-containing protein</fullName>
    </submittedName>
</protein>
<proteinExistence type="predicted"/>
<dbReference type="AlphaFoldDB" id="A0A8J7M3N5"/>